<dbReference type="Proteomes" id="UP000076837">
    <property type="component" value="Unassembled WGS sequence"/>
</dbReference>
<evidence type="ECO:0000256" key="1">
    <source>
        <dbReference type="SAM" id="MobiDB-lite"/>
    </source>
</evidence>
<dbReference type="AlphaFoldDB" id="A0A162VDX4"/>
<feature type="region of interest" description="Disordered" evidence="1">
    <location>
        <begin position="410"/>
        <end position="437"/>
    </location>
</feature>
<evidence type="ECO:0000259" key="2">
    <source>
        <dbReference type="Pfam" id="PF19189"/>
    </source>
</evidence>
<dbReference type="OrthoDB" id="2444174at2759"/>
<protein>
    <recommendedName>
        <fullName evidence="2">Mtf2-like C-terminal domain-containing protein</fullName>
    </recommendedName>
</protein>
<feature type="region of interest" description="Disordered" evidence="1">
    <location>
        <begin position="247"/>
        <end position="270"/>
    </location>
</feature>
<dbReference type="InterPro" id="IPR040009">
    <property type="entry name" value="Mtf2/C5D6.12-like"/>
</dbReference>
<feature type="region of interest" description="Disordered" evidence="1">
    <location>
        <begin position="472"/>
        <end position="541"/>
    </location>
</feature>
<feature type="domain" description="Mtf2-like C-terminal" evidence="2">
    <location>
        <begin position="217"/>
        <end position="374"/>
    </location>
</feature>
<accession>A0A162VDX4</accession>
<name>A0A162VDX4_DIDRA</name>
<organism evidence="3 4">
    <name type="scientific">Didymella rabiei</name>
    <name type="common">Chickpea ascochyta blight fungus</name>
    <name type="synonym">Mycosphaerella rabiei</name>
    <dbReference type="NCBI Taxonomy" id="5454"/>
    <lineage>
        <taxon>Eukaryota</taxon>
        <taxon>Fungi</taxon>
        <taxon>Dikarya</taxon>
        <taxon>Ascomycota</taxon>
        <taxon>Pezizomycotina</taxon>
        <taxon>Dothideomycetes</taxon>
        <taxon>Pleosporomycetidae</taxon>
        <taxon>Pleosporales</taxon>
        <taxon>Pleosporineae</taxon>
        <taxon>Didymellaceae</taxon>
        <taxon>Ascochyta</taxon>
    </lineage>
</organism>
<dbReference type="PANTHER" id="PTHR39468:SF1">
    <property type="entry name" value="MTF2-LIKE C-TERMINAL DOMAIN-CONTAINING PROTEIN"/>
    <property type="match status" value="1"/>
</dbReference>
<feature type="compositionally biased region" description="Basic and acidic residues" evidence="1">
    <location>
        <begin position="496"/>
        <end position="507"/>
    </location>
</feature>
<proteinExistence type="predicted"/>
<dbReference type="EMBL" id="JYNV01000333">
    <property type="protein sequence ID" value="KZM18391.1"/>
    <property type="molecule type" value="Genomic_DNA"/>
</dbReference>
<reference evidence="3 4" key="1">
    <citation type="journal article" date="2016" name="Sci. Rep.">
        <title>Draft genome sequencing and secretome analysis of fungal phytopathogen Ascochyta rabiei provides insight into the necrotrophic effector repertoire.</title>
        <authorList>
            <person name="Verma S."/>
            <person name="Gazara R.K."/>
            <person name="Nizam S."/>
            <person name="Parween S."/>
            <person name="Chattopadhyay D."/>
            <person name="Verma P.K."/>
        </authorList>
    </citation>
    <scope>NUCLEOTIDE SEQUENCE [LARGE SCALE GENOMIC DNA]</scope>
    <source>
        <strain evidence="3 4">ArDII</strain>
    </source>
</reference>
<evidence type="ECO:0000313" key="3">
    <source>
        <dbReference type="EMBL" id="KZM18391.1"/>
    </source>
</evidence>
<gene>
    <name evidence="3" type="ORF">ST47_g10494</name>
</gene>
<keyword evidence="4" id="KW-1185">Reference proteome</keyword>
<comment type="caution">
    <text evidence="3">The sequence shown here is derived from an EMBL/GenBank/DDBJ whole genome shotgun (WGS) entry which is preliminary data.</text>
</comment>
<feature type="compositionally biased region" description="Low complexity" evidence="1">
    <location>
        <begin position="521"/>
        <end position="532"/>
    </location>
</feature>
<dbReference type="InterPro" id="IPR043837">
    <property type="entry name" value="Mtf2-like_C"/>
</dbReference>
<sequence length="541" mass="60815">MSACSSTLRALSRSRIPTTKTLLPFLYQTATIQQWKPAAQPIARRNISRYSRPDDAAAVEDIPFEDKDDLPPALDDLEPARKTTITGSERAAFEKLYRKFNARGSRQDEKDHEVEIDAIADEYWEPDDEDNPANLDKIFDEALKGNPNLAREWNRSSTEQLKSRKPRQDLQTMAQHILRGTRPPEMKRAEMRAVRKKDVSAKAAKLNEARVRERTRVDDLLKSAKTDRDLWDVLHREVFDLIRQLDLDGTNKPTPRKSRTPKSTNTTTDPKILFANYPHHLLTALTTLRTHFPASPLPLSILPTMKSLGRSSYALGATTALYTQLLRTAWLQQSSYPLLVSLLTDMHNGAIEFSVDTLHLLDQVIKEFDMARSGRLGREMQMVYGMDQFGEGIREVRRWRQIVASRVGVDDERREKGTVPVSRRRRAGDEDSSDHVPLVEGVNGALEPFQSHSQPRPADADVEFGFLGQDSAAEAPEAKEPIKSMPTADMETANNEAHDTVESKLEIEAADDANQEHDKSAASAEAAAKTSSGEFVPWTPS</sequence>
<evidence type="ECO:0000313" key="4">
    <source>
        <dbReference type="Proteomes" id="UP000076837"/>
    </source>
</evidence>
<dbReference type="STRING" id="5454.A0A162VDX4"/>
<dbReference type="GO" id="GO:0005739">
    <property type="term" value="C:mitochondrion"/>
    <property type="evidence" value="ECO:0007669"/>
    <property type="project" value="InterPro"/>
</dbReference>
<dbReference type="Pfam" id="PF19189">
    <property type="entry name" value="Mtf2"/>
    <property type="match status" value="1"/>
</dbReference>
<dbReference type="PANTHER" id="PTHR39468">
    <property type="entry name" value="CHROMOSOME 7, WHOLE GENOME SHOTGUN SEQUENCE"/>
    <property type="match status" value="1"/>
</dbReference>